<name>A0A8H2HS78_ORBOL</name>
<accession>A0A8H2HS78</accession>
<sequence>MHGYIDIGYELWIIMISHSPVHLALPKGSKENFESDNQSRAFLAIKSLQSTSRQPQTTNKMKVFNVIVLAFVATVVASPAPEPMGEPGSVAELHKRQCSSCRNGQYSCVCGPGQWCWYKC</sequence>
<reference evidence="2 3" key="1">
    <citation type="submission" date="2019-03" db="EMBL/GenBank/DDBJ databases">
        <title>Nematode-trapping fungi genome.</title>
        <authorList>
            <person name="Vidal-Diez De Ulzurrun G."/>
        </authorList>
    </citation>
    <scope>NUCLEOTIDE SEQUENCE [LARGE SCALE GENOMIC DNA]</scope>
    <source>
        <strain evidence="2 3">TWF154</strain>
    </source>
</reference>
<feature type="transmembrane region" description="Helical" evidence="1">
    <location>
        <begin position="63"/>
        <end position="80"/>
    </location>
</feature>
<keyword evidence="1" id="KW-0472">Membrane</keyword>
<keyword evidence="1" id="KW-1133">Transmembrane helix</keyword>
<dbReference type="AlphaFoldDB" id="A0A8H2HS78"/>
<comment type="caution">
    <text evidence="2">The sequence shown here is derived from an EMBL/GenBank/DDBJ whole genome shotgun (WGS) entry which is preliminary data.</text>
</comment>
<evidence type="ECO:0000313" key="2">
    <source>
        <dbReference type="EMBL" id="TGJ70156.1"/>
    </source>
</evidence>
<organism evidence="2 3">
    <name type="scientific">Orbilia oligospora</name>
    <name type="common">Nematode-trapping fungus</name>
    <name type="synonym">Arthrobotrys oligospora</name>
    <dbReference type="NCBI Taxonomy" id="2813651"/>
    <lineage>
        <taxon>Eukaryota</taxon>
        <taxon>Fungi</taxon>
        <taxon>Dikarya</taxon>
        <taxon>Ascomycota</taxon>
        <taxon>Pezizomycotina</taxon>
        <taxon>Orbiliomycetes</taxon>
        <taxon>Orbiliales</taxon>
        <taxon>Orbiliaceae</taxon>
        <taxon>Orbilia</taxon>
    </lineage>
</organism>
<dbReference type="Proteomes" id="UP000297595">
    <property type="component" value="Unassembled WGS sequence"/>
</dbReference>
<dbReference type="EMBL" id="SOZJ01000003">
    <property type="protein sequence ID" value="TGJ70156.1"/>
    <property type="molecule type" value="Genomic_DNA"/>
</dbReference>
<evidence type="ECO:0000256" key="1">
    <source>
        <dbReference type="SAM" id="Phobius"/>
    </source>
</evidence>
<gene>
    <name evidence="2" type="ORF">EYR41_006138</name>
</gene>
<proteinExistence type="predicted"/>
<protein>
    <submittedName>
        <fullName evidence="2">Uncharacterized protein</fullName>
    </submittedName>
</protein>
<evidence type="ECO:0000313" key="3">
    <source>
        <dbReference type="Proteomes" id="UP000297595"/>
    </source>
</evidence>
<keyword evidence="1" id="KW-0812">Transmembrane</keyword>